<organism evidence="1 2">
    <name type="scientific">Shewanella algicola</name>
    <dbReference type="NCBI Taxonomy" id="640633"/>
    <lineage>
        <taxon>Bacteria</taxon>
        <taxon>Pseudomonadati</taxon>
        <taxon>Pseudomonadota</taxon>
        <taxon>Gammaproteobacteria</taxon>
        <taxon>Alteromonadales</taxon>
        <taxon>Shewanellaceae</taxon>
        <taxon>Shewanella</taxon>
    </lineage>
</organism>
<dbReference type="InterPro" id="IPR036188">
    <property type="entry name" value="FAD/NAD-bd_sf"/>
</dbReference>
<name>A0A9X1ZCK9_9GAMM</name>
<proteinExistence type="predicted"/>
<evidence type="ECO:0000313" key="1">
    <source>
        <dbReference type="EMBL" id="MCL1107867.1"/>
    </source>
</evidence>
<dbReference type="RefSeq" id="WP_188927271.1">
    <property type="nucleotide sequence ID" value="NZ_BMQI01000110.1"/>
</dbReference>
<dbReference type="EMBL" id="JAKILJ010000110">
    <property type="protein sequence ID" value="MCL1107867.1"/>
    <property type="molecule type" value="Genomic_DNA"/>
</dbReference>
<accession>A0A9X1ZCK9</accession>
<evidence type="ECO:0008006" key="3">
    <source>
        <dbReference type="Google" id="ProtNLM"/>
    </source>
</evidence>
<gene>
    <name evidence="1" type="ORF">L2749_21985</name>
</gene>
<dbReference type="Proteomes" id="UP001139408">
    <property type="component" value="Unassembled WGS sequence"/>
</dbReference>
<keyword evidence="2" id="KW-1185">Reference proteome</keyword>
<reference evidence="1" key="1">
    <citation type="submission" date="2022-01" db="EMBL/GenBank/DDBJ databases">
        <title>Whole genome-based taxonomy of the Shewanellaceae.</title>
        <authorList>
            <person name="Martin-Rodriguez A.J."/>
        </authorList>
    </citation>
    <scope>NUCLEOTIDE SEQUENCE</scope>
    <source>
        <strain evidence="1">DSM 23803</strain>
    </source>
</reference>
<protein>
    <recommendedName>
        <fullName evidence="3">NAD(P)/FAD-dependent oxidoreductase</fullName>
    </recommendedName>
</protein>
<sequence>MDVQVLETDYLVIGSGAMGMAFVDTLLAETDANIIMVDLHAKPGGHWNNAYPFVTLHQPSKFYGVGSKELSKGRIDKIGFNAGLNELATGAEVSAYFDEVMKQHFLGSGRVKYYPMCKYTGDNSFVSMTSGQIFNVKVNKRLVDATYLKTSVPSTHTPNFSIADGVNFIALNQLPTITHPPELYVVIGGGKTGIDACLWLLENQVNPDDICWIMPRDAWLMDRRNTQPTAEFFSDTIGAQADQMEALANAESVDDLFNKLEDKGVLVRLDKSVKPEMYHGATISQQELSQLRRIKQVLRKGRVTHQGGIKLC</sequence>
<comment type="caution">
    <text evidence="1">The sequence shown here is derived from an EMBL/GenBank/DDBJ whole genome shotgun (WGS) entry which is preliminary data.</text>
</comment>
<dbReference type="SUPFAM" id="SSF51905">
    <property type="entry name" value="FAD/NAD(P)-binding domain"/>
    <property type="match status" value="1"/>
</dbReference>
<dbReference type="Gene3D" id="3.50.50.60">
    <property type="entry name" value="FAD/NAD(P)-binding domain"/>
    <property type="match status" value="1"/>
</dbReference>
<evidence type="ECO:0000313" key="2">
    <source>
        <dbReference type="Proteomes" id="UP001139408"/>
    </source>
</evidence>
<dbReference type="AlphaFoldDB" id="A0A9X1ZCK9"/>